<protein>
    <recommendedName>
        <fullName evidence="4 13">Delta-aminolevulinic acid dehydratase</fullName>
        <ecNumber evidence="3 13">4.2.1.24</ecNumber>
    </recommendedName>
</protein>
<gene>
    <name evidence="15" type="ORF">SAMN05660835_00978</name>
</gene>
<dbReference type="InterPro" id="IPR030656">
    <property type="entry name" value="ALAD_AS"/>
</dbReference>
<dbReference type="Pfam" id="PF00490">
    <property type="entry name" value="ALAD"/>
    <property type="match status" value="1"/>
</dbReference>
<name>A0A1G6MF18_9BACT</name>
<dbReference type="PRINTS" id="PR00144">
    <property type="entry name" value="DALDHYDRTASE"/>
</dbReference>
<evidence type="ECO:0000313" key="15">
    <source>
        <dbReference type="EMBL" id="SDC54152.1"/>
    </source>
</evidence>
<dbReference type="CDD" id="cd00384">
    <property type="entry name" value="ALAD_PBGS"/>
    <property type="match status" value="1"/>
</dbReference>
<evidence type="ECO:0000256" key="6">
    <source>
        <dbReference type="ARBA" id="ARBA00023239"/>
    </source>
</evidence>
<dbReference type="EC" id="4.2.1.24" evidence="3 13"/>
<evidence type="ECO:0000256" key="1">
    <source>
        <dbReference type="ARBA" id="ARBA00004694"/>
    </source>
</evidence>
<keyword evidence="12" id="KW-0460">Magnesium</keyword>
<comment type="subunit">
    <text evidence="13">Homooctamer.</text>
</comment>
<evidence type="ECO:0000256" key="11">
    <source>
        <dbReference type="PIRSR" id="PIRSR001415-3"/>
    </source>
</evidence>
<evidence type="ECO:0000256" key="5">
    <source>
        <dbReference type="ARBA" id="ARBA00023133"/>
    </source>
</evidence>
<comment type="pathway">
    <text evidence="1">Porphyrin-containing compound metabolism; protoporphyrin-IX biosynthesis; coproporphyrinogen-III from 5-aminolevulinate: step 1/4.</text>
</comment>
<dbReference type="OrthoDB" id="9805001at2"/>
<dbReference type="SUPFAM" id="SSF51569">
    <property type="entry name" value="Aldolase"/>
    <property type="match status" value="1"/>
</dbReference>
<dbReference type="GO" id="GO:0005829">
    <property type="term" value="C:cytosol"/>
    <property type="evidence" value="ECO:0007669"/>
    <property type="project" value="TreeGrafter"/>
</dbReference>
<feature type="binding site" evidence="10">
    <location>
        <position position="275"/>
    </location>
    <ligand>
        <name>5-aminolevulinate</name>
        <dbReference type="ChEBI" id="CHEBI:356416"/>
        <label>2</label>
    </ligand>
</feature>
<feature type="active site" description="Schiff-base intermediate with substrate" evidence="9">
    <location>
        <position position="195"/>
    </location>
</feature>
<keyword evidence="11" id="KW-0479">Metal-binding</keyword>
<evidence type="ECO:0000256" key="10">
    <source>
        <dbReference type="PIRSR" id="PIRSR001415-2"/>
    </source>
</evidence>
<evidence type="ECO:0000256" key="4">
    <source>
        <dbReference type="ARBA" id="ARBA00020771"/>
    </source>
</evidence>
<evidence type="ECO:0000256" key="14">
    <source>
        <dbReference type="RuleBase" id="RU004161"/>
    </source>
</evidence>
<evidence type="ECO:0000256" key="7">
    <source>
        <dbReference type="ARBA" id="ARBA00023244"/>
    </source>
</evidence>
<keyword evidence="5" id="KW-0350">Heme biosynthesis</keyword>
<dbReference type="SMART" id="SM01004">
    <property type="entry name" value="ALAD"/>
    <property type="match status" value="1"/>
</dbReference>
<dbReference type="GO" id="GO:0006782">
    <property type="term" value="P:protoporphyrinogen IX biosynthetic process"/>
    <property type="evidence" value="ECO:0007669"/>
    <property type="project" value="UniProtKB-UniPathway"/>
</dbReference>
<dbReference type="PANTHER" id="PTHR11458:SF0">
    <property type="entry name" value="DELTA-AMINOLEVULINIC ACID DEHYDRATASE"/>
    <property type="match status" value="1"/>
</dbReference>
<dbReference type="GO" id="GO:0004655">
    <property type="term" value="F:porphobilinogen synthase activity"/>
    <property type="evidence" value="ECO:0007669"/>
    <property type="project" value="UniProtKB-EC"/>
</dbReference>
<dbReference type="PROSITE" id="PS00169">
    <property type="entry name" value="D_ALA_DEHYDRATASE"/>
    <property type="match status" value="1"/>
</dbReference>
<feature type="binding site" evidence="10">
    <location>
        <position position="217"/>
    </location>
    <ligand>
        <name>5-aminolevulinate</name>
        <dbReference type="ChEBI" id="CHEBI:356416"/>
        <label>1</label>
    </ligand>
</feature>
<feature type="active site" description="Schiff-base intermediate with substrate" evidence="9">
    <location>
        <position position="248"/>
    </location>
</feature>
<dbReference type="InterPro" id="IPR013785">
    <property type="entry name" value="Aldolase_TIM"/>
</dbReference>
<dbReference type="Gene3D" id="3.20.20.70">
    <property type="entry name" value="Aldolase class I"/>
    <property type="match status" value="1"/>
</dbReference>
<evidence type="ECO:0000256" key="12">
    <source>
        <dbReference type="PIRSR" id="PIRSR001415-5"/>
    </source>
</evidence>
<dbReference type="PANTHER" id="PTHR11458">
    <property type="entry name" value="DELTA-AMINOLEVULINIC ACID DEHYDRATASE"/>
    <property type="match status" value="1"/>
</dbReference>
<feature type="binding site" evidence="10">
    <location>
        <position position="205"/>
    </location>
    <ligand>
        <name>5-aminolevulinate</name>
        <dbReference type="ChEBI" id="CHEBI:356416"/>
        <label>1</label>
    </ligand>
</feature>
<accession>A0A1G6MF18</accession>
<dbReference type="UniPathway" id="UPA00251">
    <property type="reaction ID" value="UER00318"/>
</dbReference>
<comment type="catalytic activity">
    <reaction evidence="8 13">
        <text>2 5-aminolevulinate = porphobilinogen + 2 H2O + H(+)</text>
        <dbReference type="Rhea" id="RHEA:24064"/>
        <dbReference type="ChEBI" id="CHEBI:15377"/>
        <dbReference type="ChEBI" id="CHEBI:15378"/>
        <dbReference type="ChEBI" id="CHEBI:58126"/>
        <dbReference type="ChEBI" id="CHEBI:356416"/>
        <dbReference type="EC" id="4.2.1.24"/>
    </reaction>
</comment>
<feature type="binding site" evidence="11">
    <location>
        <position position="119"/>
    </location>
    <ligand>
        <name>Zn(2+)</name>
        <dbReference type="ChEBI" id="CHEBI:29105"/>
        <note>catalytic</note>
    </ligand>
</feature>
<evidence type="ECO:0000313" key="16">
    <source>
        <dbReference type="Proteomes" id="UP000199411"/>
    </source>
</evidence>
<dbReference type="InterPro" id="IPR001731">
    <property type="entry name" value="ALAD"/>
</dbReference>
<feature type="binding site" evidence="12">
    <location>
        <position position="233"/>
    </location>
    <ligand>
        <name>Mg(2+)</name>
        <dbReference type="ChEBI" id="CHEBI:18420"/>
    </ligand>
</feature>
<sequence>MNFPKMRPRRLRKNQYIRDLVRQTSLSADDFMYPIFVTYEDHKRPIQSMPGIFQLPLEEAKKEAKEAFDIGIKSVILFGIPQKKDEFGSCAYDENGIIVKAIKEIKDFVPDLIVAADACFCEYTSHGHCGVIDKNGYLLNDETLELLKKEAYVYAKAGADIIAPSGMIDGMVGAIREALDENNFKDTIIMAYSAKYASSFYGPFREAAQSAPAFGDRKSYQMDYANAYEAIKEIELDIEEGADIIMVKPALSYLDIIRMVKDRFFYMPLAGYSVSGEYSLIKAAAQMGWVDEQKIVDEVLTSIKRAGCDIIITYFAKEWIKNNSLLKI</sequence>
<feature type="binding site" evidence="11">
    <location>
        <position position="129"/>
    </location>
    <ligand>
        <name>Zn(2+)</name>
        <dbReference type="ChEBI" id="CHEBI:29105"/>
        <note>catalytic</note>
    </ligand>
</feature>
<organism evidence="15 16">
    <name type="scientific">Desulfurella multipotens</name>
    <dbReference type="NCBI Taxonomy" id="79269"/>
    <lineage>
        <taxon>Bacteria</taxon>
        <taxon>Pseudomonadati</taxon>
        <taxon>Campylobacterota</taxon>
        <taxon>Desulfurellia</taxon>
        <taxon>Desulfurellales</taxon>
        <taxon>Desulfurellaceae</taxon>
        <taxon>Desulfurella</taxon>
    </lineage>
</organism>
<evidence type="ECO:0000256" key="13">
    <source>
        <dbReference type="RuleBase" id="RU000515"/>
    </source>
</evidence>
<dbReference type="AlphaFoldDB" id="A0A1G6MF18"/>
<proteinExistence type="inferred from homology"/>
<dbReference type="RefSeq" id="WP_092128589.1">
    <property type="nucleotide sequence ID" value="NZ_FMYU01000006.1"/>
</dbReference>
<feature type="binding site" evidence="10">
    <location>
        <position position="314"/>
    </location>
    <ligand>
        <name>5-aminolevulinate</name>
        <dbReference type="ChEBI" id="CHEBI:356416"/>
        <label>2</label>
    </ligand>
</feature>
<keyword evidence="6 13" id="KW-0456">Lyase</keyword>
<dbReference type="GO" id="GO:0008270">
    <property type="term" value="F:zinc ion binding"/>
    <property type="evidence" value="ECO:0007669"/>
    <property type="project" value="TreeGrafter"/>
</dbReference>
<dbReference type="Proteomes" id="UP000199411">
    <property type="component" value="Unassembled WGS sequence"/>
</dbReference>
<dbReference type="NCBIfam" id="NF006762">
    <property type="entry name" value="PRK09283.1"/>
    <property type="match status" value="1"/>
</dbReference>
<comment type="similarity">
    <text evidence="2 14">Belongs to the ALAD family.</text>
</comment>
<dbReference type="PIRSF" id="PIRSF001415">
    <property type="entry name" value="Porphbilin_synth"/>
    <property type="match status" value="1"/>
</dbReference>
<evidence type="ECO:0000256" key="3">
    <source>
        <dbReference type="ARBA" id="ARBA00012053"/>
    </source>
</evidence>
<keyword evidence="16" id="KW-1185">Reference proteome</keyword>
<keyword evidence="7 13" id="KW-0627">Porphyrin biosynthesis</keyword>
<dbReference type="EMBL" id="FMYU01000006">
    <property type="protein sequence ID" value="SDC54152.1"/>
    <property type="molecule type" value="Genomic_DNA"/>
</dbReference>
<feature type="binding site" evidence="11">
    <location>
        <position position="121"/>
    </location>
    <ligand>
        <name>Zn(2+)</name>
        <dbReference type="ChEBI" id="CHEBI:29105"/>
        <note>catalytic</note>
    </ligand>
</feature>
<evidence type="ECO:0000256" key="8">
    <source>
        <dbReference type="ARBA" id="ARBA00047651"/>
    </source>
</evidence>
<keyword evidence="11" id="KW-0862">Zinc</keyword>
<evidence type="ECO:0000256" key="9">
    <source>
        <dbReference type="PIRSR" id="PIRSR001415-1"/>
    </source>
</evidence>
<evidence type="ECO:0000256" key="2">
    <source>
        <dbReference type="ARBA" id="ARBA00008055"/>
    </source>
</evidence>
<dbReference type="FunFam" id="3.20.20.70:FF:000019">
    <property type="entry name" value="Delta-aminolevulinic acid dehydratase"/>
    <property type="match status" value="1"/>
</dbReference>
<reference evidence="16" key="1">
    <citation type="submission" date="2016-10" db="EMBL/GenBank/DDBJ databases">
        <authorList>
            <person name="Varghese N."/>
            <person name="Submissions S."/>
        </authorList>
    </citation>
    <scope>NUCLEOTIDE SEQUENCE [LARGE SCALE GENOMIC DNA]</scope>
    <source>
        <strain evidence="16">DSM 8415</strain>
    </source>
</reference>